<dbReference type="EMBL" id="CM001882">
    <property type="protein sequence ID" value="EOY04307.1"/>
    <property type="molecule type" value="Genomic_DNA"/>
</dbReference>
<evidence type="ECO:0000313" key="2">
    <source>
        <dbReference type="Proteomes" id="UP000026915"/>
    </source>
</evidence>
<evidence type="ECO:0000313" key="1">
    <source>
        <dbReference type="EMBL" id="EOY04307.1"/>
    </source>
</evidence>
<proteinExistence type="predicted"/>
<keyword evidence="2" id="KW-1185">Reference proteome</keyword>
<accession>A0A061EIR3</accession>
<gene>
    <name evidence="1" type="ORF">TCM_019580</name>
</gene>
<protein>
    <submittedName>
        <fullName evidence="1">Uncharacterized protein</fullName>
    </submittedName>
</protein>
<name>A0A061EIR3_THECC</name>
<dbReference type="AlphaFoldDB" id="A0A061EIR3"/>
<organism evidence="1 2">
    <name type="scientific">Theobroma cacao</name>
    <name type="common">Cacao</name>
    <name type="synonym">Cocoa</name>
    <dbReference type="NCBI Taxonomy" id="3641"/>
    <lineage>
        <taxon>Eukaryota</taxon>
        <taxon>Viridiplantae</taxon>
        <taxon>Streptophyta</taxon>
        <taxon>Embryophyta</taxon>
        <taxon>Tracheophyta</taxon>
        <taxon>Spermatophyta</taxon>
        <taxon>Magnoliopsida</taxon>
        <taxon>eudicotyledons</taxon>
        <taxon>Gunneridae</taxon>
        <taxon>Pentapetalae</taxon>
        <taxon>rosids</taxon>
        <taxon>malvids</taxon>
        <taxon>Malvales</taxon>
        <taxon>Malvaceae</taxon>
        <taxon>Byttnerioideae</taxon>
        <taxon>Theobroma</taxon>
    </lineage>
</organism>
<dbReference type="Proteomes" id="UP000026915">
    <property type="component" value="Chromosome 4"/>
</dbReference>
<dbReference type="Gramene" id="EOY04307">
    <property type="protein sequence ID" value="EOY04307"/>
    <property type="gene ID" value="TCM_019580"/>
</dbReference>
<reference evidence="1 2" key="1">
    <citation type="journal article" date="2013" name="Genome Biol.">
        <title>The genome sequence of the most widely cultivated cacao type and its use to identify candidate genes regulating pod color.</title>
        <authorList>
            <person name="Motamayor J.C."/>
            <person name="Mockaitis K."/>
            <person name="Schmutz J."/>
            <person name="Haiminen N."/>
            <person name="Iii D.L."/>
            <person name="Cornejo O."/>
            <person name="Findley S.D."/>
            <person name="Zheng P."/>
            <person name="Utro F."/>
            <person name="Royaert S."/>
            <person name="Saski C."/>
            <person name="Jenkins J."/>
            <person name="Podicheti R."/>
            <person name="Zhao M."/>
            <person name="Scheffler B.E."/>
            <person name="Stack J.C."/>
            <person name="Feltus F.A."/>
            <person name="Mustiga G.M."/>
            <person name="Amores F."/>
            <person name="Phillips W."/>
            <person name="Marelli J.P."/>
            <person name="May G.D."/>
            <person name="Shapiro H."/>
            <person name="Ma J."/>
            <person name="Bustamante C.D."/>
            <person name="Schnell R.J."/>
            <person name="Main D."/>
            <person name="Gilbert D."/>
            <person name="Parida L."/>
            <person name="Kuhn D.N."/>
        </authorList>
    </citation>
    <scope>NUCLEOTIDE SEQUENCE [LARGE SCALE GENOMIC DNA]</scope>
    <source>
        <strain evidence="2">cv. Matina 1-6</strain>
    </source>
</reference>
<sequence length="87" mass="9066">MMSDQLCYNSRKASSSILRPLTVMMPIPRPTRGKSKGKVQIAARGMGSSVTTTLVMSSALTLAAAISMVQSIPAAASSVLFTFNGSV</sequence>
<dbReference type="HOGENOM" id="CLU_2487919_0_0_1"/>
<dbReference type="InParanoid" id="A0A061EIR3"/>